<evidence type="ECO:0000259" key="6">
    <source>
        <dbReference type="Pfam" id="PF00924"/>
    </source>
</evidence>
<feature type="transmembrane region" description="Helical" evidence="5">
    <location>
        <begin position="172"/>
        <end position="196"/>
    </location>
</feature>
<dbReference type="PANTHER" id="PTHR30221">
    <property type="entry name" value="SMALL-CONDUCTANCE MECHANOSENSITIVE CHANNEL"/>
    <property type="match status" value="1"/>
</dbReference>
<keyword evidence="2 5" id="KW-0812">Transmembrane</keyword>
<dbReference type="AlphaFoldDB" id="A0A6J4QT32"/>
<dbReference type="PANTHER" id="PTHR30221:SF1">
    <property type="entry name" value="SMALL-CONDUCTANCE MECHANOSENSITIVE CHANNEL"/>
    <property type="match status" value="1"/>
</dbReference>
<feature type="domain" description="Mechanosensitive ion channel MscS" evidence="6">
    <location>
        <begin position="215"/>
        <end position="258"/>
    </location>
</feature>
<reference evidence="7" key="1">
    <citation type="submission" date="2020-02" db="EMBL/GenBank/DDBJ databases">
        <authorList>
            <person name="Meier V. D."/>
        </authorList>
    </citation>
    <scope>NUCLEOTIDE SEQUENCE</scope>
    <source>
        <strain evidence="7">AVDCRST_MAG37</strain>
    </source>
</reference>
<dbReference type="InterPro" id="IPR008910">
    <property type="entry name" value="MSC_TM_helix"/>
</dbReference>
<dbReference type="InterPro" id="IPR023408">
    <property type="entry name" value="MscS_beta-dom_sf"/>
</dbReference>
<keyword evidence="3 5" id="KW-1133">Transmembrane helix</keyword>
<evidence type="ECO:0000256" key="5">
    <source>
        <dbReference type="SAM" id="Phobius"/>
    </source>
</evidence>
<feature type="transmembrane region" description="Helical" evidence="5">
    <location>
        <begin position="12"/>
        <end position="32"/>
    </location>
</feature>
<evidence type="ECO:0000256" key="2">
    <source>
        <dbReference type="ARBA" id="ARBA00022692"/>
    </source>
</evidence>
<keyword evidence="4 5" id="KW-0472">Membrane</keyword>
<dbReference type="Gene3D" id="1.10.287.1260">
    <property type="match status" value="1"/>
</dbReference>
<comment type="subcellular location">
    <subcellularLocation>
        <location evidence="1">Membrane</location>
    </subcellularLocation>
</comment>
<dbReference type="Pfam" id="PF05552">
    <property type="entry name" value="MS_channel_1st_1"/>
    <property type="match status" value="2"/>
</dbReference>
<gene>
    <name evidence="7" type="ORF">AVDCRST_MAG37-2766</name>
</gene>
<proteinExistence type="predicted"/>
<dbReference type="Gene3D" id="2.30.30.60">
    <property type="match status" value="1"/>
</dbReference>
<dbReference type="InterPro" id="IPR010920">
    <property type="entry name" value="LSM_dom_sf"/>
</dbReference>
<dbReference type="InterPro" id="IPR045275">
    <property type="entry name" value="MscS_archaea/bacteria_type"/>
</dbReference>
<dbReference type="InterPro" id="IPR006685">
    <property type="entry name" value="MscS_channel_2nd"/>
</dbReference>
<name>A0A6J4QT32_9ACTN</name>
<accession>A0A6J4QT32</accession>
<feature type="transmembrane region" description="Helical" evidence="5">
    <location>
        <begin position="70"/>
        <end position="93"/>
    </location>
</feature>
<dbReference type="EMBL" id="CADCVD010000139">
    <property type="protein sequence ID" value="CAA9454487.1"/>
    <property type="molecule type" value="Genomic_DNA"/>
</dbReference>
<dbReference type="SUPFAM" id="SSF50182">
    <property type="entry name" value="Sm-like ribonucleoproteins"/>
    <property type="match status" value="1"/>
</dbReference>
<evidence type="ECO:0000256" key="3">
    <source>
        <dbReference type="ARBA" id="ARBA00022989"/>
    </source>
</evidence>
<protein>
    <recommendedName>
        <fullName evidence="6">Mechanosensitive ion channel MscS domain-containing protein</fullName>
    </recommendedName>
</protein>
<sequence>MNELVDAFVVYVPKIVGAFALLALGFILAVLARRVTPFLLRRVRFDQICDRAGVTNLMREGGIGRAPTQLAGLLVFYAILALAVVTALGSLGLDVLASTINQVLLYAPRALVAVMTLILGAAAAGLLAKLTGRVLSEVGVNRTGGLKTFVRFGVIFIAAVLAAAVLGIDVTILIVVTIIGLGAVALAAALALGLGLRELSENVAASRHVSEGLAEGDEISLNGISGTVERIGHTMTTVRGPNGRIYLVPNSHFLTHVVEKQETAPEAHEDR</sequence>
<feature type="transmembrane region" description="Helical" evidence="5">
    <location>
        <begin position="149"/>
        <end position="166"/>
    </location>
</feature>
<dbReference type="GO" id="GO:0016020">
    <property type="term" value="C:membrane"/>
    <property type="evidence" value="ECO:0007669"/>
    <property type="project" value="UniProtKB-SubCell"/>
</dbReference>
<organism evidence="7">
    <name type="scientific">uncultured Rubrobacteraceae bacterium</name>
    <dbReference type="NCBI Taxonomy" id="349277"/>
    <lineage>
        <taxon>Bacteria</taxon>
        <taxon>Bacillati</taxon>
        <taxon>Actinomycetota</taxon>
        <taxon>Rubrobacteria</taxon>
        <taxon>Rubrobacterales</taxon>
        <taxon>Rubrobacteraceae</taxon>
        <taxon>environmental samples</taxon>
    </lineage>
</organism>
<evidence type="ECO:0000313" key="7">
    <source>
        <dbReference type="EMBL" id="CAA9454487.1"/>
    </source>
</evidence>
<evidence type="ECO:0000256" key="1">
    <source>
        <dbReference type="ARBA" id="ARBA00004370"/>
    </source>
</evidence>
<feature type="transmembrane region" description="Helical" evidence="5">
    <location>
        <begin position="105"/>
        <end position="128"/>
    </location>
</feature>
<dbReference type="GO" id="GO:0008381">
    <property type="term" value="F:mechanosensitive monoatomic ion channel activity"/>
    <property type="evidence" value="ECO:0007669"/>
    <property type="project" value="InterPro"/>
</dbReference>
<dbReference type="Pfam" id="PF00924">
    <property type="entry name" value="MS_channel_2nd"/>
    <property type="match status" value="1"/>
</dbReference>
<evidence type="ECO:0000256" key="4">
    <source>
        <dbReference type="ARBA" id="ARBA00023136"/>
    </source>
</evidence>